<dbReference type="VEuPathDB" id="TriTrypDB:BCY84_13548"/>
<dbReference type="VEuPathDB" id="TriTrypDB:TCDM_03962"/>
<dbReference type="AlphaFoldDB" id="A0A2V2WXC3"/>
<dbReference type="VEuPathDB" id="TriTrypDB:TcG_03665"/>
<comment type="caution">
    <text evidence="2">The sequence shown here is derived from an EMBL/GenBank/DDBJ whole genome shotgun (WGS) entry which is preliminary data.</text>
</comment>
<feature type="compositionally biased region" description="Low complexity" evidence="1">
    <location>
        <begin position="188"/>
        <end position="218"/>
    </location>
</feature>
<dbReference type="VEuPathDB" id="TriTrypDB:Tc_MARK_5070"/>
<dbReference type="VEuPathDB" id="TriTrypDB:TCSYLVIO_006367"/>
<organism evidence="2 3">
    <name type="scientific">Trypanosoma cruzi</name>
    <dbReference type="NCBI Taxonomy" id="5693"/>
    <lineage>
        <taxon>Eukaryota</taxon>
        <taxon>Discoba</taxon>
        <taxon>Euglenozoa</taxon>
        <taxon>Kinetoplastea</taxon>
        <taxon>Metakinetoplastina</taxon>
        <taxon>Trypanosomatida</taxon>
        <taxon>Trypanosomatidae</taxon>
        <taxon>Trypanosoma</taxon>
        <taxon>Schizotrypanum</taxon>
    </lineage>
</organism>
<name>A0A2V2WXC3_TRYCR</name>
<feature type="compositionally biased region" description="Polar residues" evidence="1">
    <location>
        <begin position="159"/>
        <end position="169"/>
    </location>
</feature>
<evidence type="ECO:0000313" key="2">
    <source>
        <dbReference type="EMBL" id="PWV13117.1"/>
    </source>
</evidence>
<accession>A0A2V2WXC3</accession>
<protein>
    <submittedName>
        <fullName evidence="2">Uncharacterized protein</fullName>
    </submittedName>
</protein>
<evidence type="ECO:0000313" key="3">
    <source>
        <dbReference type="Proteomes" id="UP000246078"/>
    </source>
</evidence>
<reference evidence="2 3" key="1">
    <citation type="journal article" date="2018" name="Microb. Genom.">
        <title>Expanding an expanded genome: long-read sequencing of Trypanosoma cruzi.</title>
        <authorList>
            <person name="Berna L."/>
            <person name="Rodriguez M."/>
            <person name="Chiribao M.L."/>
            <person name="Parodi-Talice A."/>
            <person name="Pita S."/>
            <person name="Rijo G."/>
            <person name="Alvarez-Valin F."/>
            <person name="Robello C."/>
        </authorList>
    </citation>
    <scope>NUCLEOTIDE SEQUENCE [LARGE SCALE GENOMIC DNA]</scope>
    <source>
        <strain evidence="2 3">TCC</strain>
    </source>
</reference>
<feature type="region of interest" description="Disordered" evidence="1">
    <location>
        <begin position="180"/>
        <end position="218"/>
    </location>
</feature>
<dbReference type="Proteomes" id="UP000246078">
    <property type="component" value="Unassembled WGS sequence"/>
</dbReference>
<dbReference type="VEuPathDB" id="TriTrypDB:C4B63_11g54"/>
<evidence type="ECO:0000256" key="1">
    <source>
        <dbReference type="SAM" id="MobiDB-lite"/>
    </source>
</evidence>
<dbReference type="VEuPathDB" id="TriTrypDB:TcCLB.506543.70"/>
<dbReference type="OrthoDB" id="311712at2759"/>
<dbReference type="OMA" id="ICLYAND"/>
<dbReference type="VEuPathDB" id="TriTrypDB:TcCL_NonESM08253"/>
<dbReference type="VEuPathDB" id="TriTrypDB:TcG_03666"/>
<dbReference type="EMBL" id="PRFC01000045">
    <property type="protein sequence ID" value="PWV13117.1"/>
    <property type="molecule type" value="Genomic_DNA"/>
</dbReference>
<dbReference type="VEuPathDB" id="TriTrypDB:C3747_45g212"/>
<dbReference type="VEuPathDB" id="TriTrypDB:TcBrA4_0082550"/>
<dbReference type="VEuPathDB" id="TriTrypDB:TCDM_03961"/>
<proteinExistence type="predicted"/>
<feature type="region of interest" description="Disordered" evidence="1">
    <location>
        <begin position="150"/>
        <end position="169"/>
    </location>
</feature>
<dbReference type="VEuPathDB" id="TriTrypDB:TcCLB.506041.40"/>
<gene>
    <name evidence="2" type="ORF">C3747_45g212</name>
</gene>
<dbReference type="VEuPathDB" id="TriTrypDB:ECC02_002241"/>
<sequence length="690" mass="74885">MLCVDAVHRDVLVAKRLAASSETPALGRPTLPLASGSLPITVSDPLPHSNGTIVVTICLERAFAGNRQANPHPASVIVRMEWEVFFSVAYPKEPCVWRLVDGLPAQSSTDVDYRVVRLQSFLMEEVLSRLPKAKKTYLAAYVGEAGSGGGATYHRSSRGDTATLRSQTELSTGTTLAEMYPGLGSGGRNNNNNKKRQNSSSCSKQDNSHNNGNNSNSNKGAVGVVVSPFLSDFAFLCSWWAALELDVGCIISERQNFILRNISSGSMVLLEEDAGSRSYIRQGRGVHFLDEVGGNRVQNPGRGFAAVFMPRGDVVAWGLRQLPQIAKKKKEEAKSNTVTGTANPSILGTASHEMVPQRCGGSWSGYCTGYMETSGRPGYHNQDDQYHLQSRRAQQALRITSVRSDMAGAVLPSLLVSSNILRTGVYELNDICLYANDPSVALCQNALILREGKALKDVSNAFLMLRHLIKGVSPHAPSRYALQLLAPALHELVKSMQEQRKPFWAGVALCCVLLPAILNDRPMPFEITAHLIDPVECYRCVSIVAMIFSTVGATNKFREAELTRSAILSAYRCKKPPMSLIRKSVDCEESKSNSGKIPPVYQIPITECAVCGMPLLRDTRRGNGTATGNPFNTGLGSGDDAVPASARKDGCIIVQCVRCGHGGHVAHILAWWNDKNVRCCPKGCDCLCIY</sequence>